<evidence type="ECO:0000259" key="2">
    <source>
        <dbReference type="SMART" id="SM01349"/>
    </source>
</evidence>
<dbReference type="GO" id="GO:0005881">
    <property type="term" value="C:cytoplasmic microtubule"/>
    <property type="evidence" value="ECO:0007669"/>
    <property type="project" value="TreeGrafter"/>
</dbReference>
<feature type="domain" description="TOG" evidence="2">
    <location>
        <begin position="139"/>
        <end position="382"/>
    </location>
</feature>
<dbReference type="PANTHER" id="PTHR21567">
    <property type="entry name" value="CLASP"/>
    <property type="match status" value="1"/>
</dbReference>
<dbReference type="InterPro" id="IPR034085">
    <property type="entry name" value="TOG"/>
</dbReference>
<dbReference type="InterPro" id="IPR016024">
    <property type="entry name" value="ARM-type_fold"/>
</dbReference>
<dbReference type="PANTHER" id="PTHR21567:SF87">
    <property type="entry name" value="CRESCERIN-LIKE PROTEIN CHE-12"/>
    <property type="match status" value="1"/>
</dbReference>
<dbReference type="EMBL" id="HBIN01018799">
    <property type="protein sequence ID" value="CAE0444279.1"/>
    <property type="molecule type" value="Transcribed_RNA"/>
</dbReference>
<dbReference type="SMART" id="SM01349">
    <property type="entry name" value="TOG"/>
    <property type="match status" value="1"/>
</dbReference>
<dbReference type="InterPro" id="IPR011989">
    <property type="entry name" value="ARM-like"/>
</dbReference>
<dbReference type="Gene3D" id="1.25.10.10">
    <property type="entry name" value="Leucine-rich Repeat Variant"/>
    <property type="match status" value="1"/>
</dbReference>
<organism evidence="3">
    <name type="scientific">Aplanochytrium stocchinoi</name>
    <dbReference type="NCBI Taxonomy" id="215587"/>
    <lineage>
        <taxon>Eukaryota</taxon>
        <taxon>Sar</taxon>
        <taxon>Stramenopiles</taxon>
        <taxon>Bigyra</taxon>
        <taxon>Labyrinthulomycetes</taxon>
        <taxon>Thraustochytrida</taxon>
        <taxon>Thraustochytriidae</taxon>
        <taxon>Aplanochytrium</taxon>
    </lineage>
</organism>
<sequence length="417" mass="46558">MWSCSPDSFFPWLYMESSQVAFHTRSRVKKRKIPLLSGIGKGRDGDLLRHKQAKEGLNTKKAKKKRVDLDQNRDFDKENSTMNISDKEDAKIDEAKFDKLSVAAPTTGANTKTKKTQKKEQESEETEEESTKVVILTKAQIAQSDNPTEECKKLELCLNSGTKSWIEQYEAVDSIRRLAIHHRDILAPHLPKIVPFLQNGVGSLRSAMCRNTLFAVAEVYHHLANRHASALRVGIDKTIEVVLAKSINDKRFIATAGIAAAEEIASSVASFKTLFSFLSHSNSKSAKMLTQTAKCSVICLKHMDPNAEIKESRLDDVIKAAANLESGRSVDARKPAQEILRIIFKSTDEDSFRIAMNKVLAPAECAHVNKLVKQGNSKTKTSSISRKASIRELMMQKRQEALKNSSKQNNMNSFIVS</sequence>
<dbReference type="AlphaFoldDB" id="A0A7S3V103"/>
<protein>
    <recommendedName>
        <fullName evidence="2">TOG domain-containing protein</fullName>
    </recommendedName>
</protein>
<reference evidence="3" key="1">
    <citation type="submission" date="2021-01" db="EMBL/GenBank/DDBJ databases">
        <authorList>
            <person name="Corre E."/>
            <person name="Pelletier E."/>
            <person name="Niang G."/>
            <person name="Scheremetjew M."/>
            <person name="Finn R."/>
            <person name="Kale V."/>
            <person name="Holt S."/>
            <person name="Cochrane G."/>
            <person name="Meng A."/>
            <person name="Brown T."/>
            <person name="Cohen L."/>
        </authorList>
    </citation>
    <scope>NUCLEOTIDE SEQUENCE</scope>
    <source>
        <strain evidence="3">GSBS06</strain>
    </source>
</reference>
<name>A0A7S3V103_9STRA</name>
<gene>
    <name evidence="3" type="ORF">ASTO00021_LOCUS14330</name>
</gene>
<proteinExistence type="predicted"/>
<evidence type="ECO:0000313" key="3">
    <source>
        <dbReference type="EMBL" id="CAE0444279.1"/>
    </source>
</evidence>
<evidence type="ECO:0000256" key="1">
    <source>
        <dbReference type="SAM" id="MobiDB-lite"/>
    </source>
</evidence>
<feature type="region of interest" description="Disordered" evidence="1">
    <location>
        <begin position="102"/>
        <end position="131"/>
    </location>
</feature>
<dbReference type="GO" id="GO:0008017">
    <property type="term" value="F:microtubule binding"/>
    <property type="evidence" value="ECO:0007669"/>
    <property type="project" value="TreeGrafter"/>
</dbReference>
<dbReference type="SUPFAM" id="SSF48371">
    <property type="entry name" value="ARM repeat"/>
    <property type="match status" value="1"/>
</dbReference>
<accession>A0A7S3V103</accession>
<dbReference type="GO" id="GO:0000226">
    <property type="term" value="P:microtubule cytoskeleton organization"/>
    <property type="evidence" value="ECO:0007669"/>
    <property type="project" value="TreeGrafter"/>
</dbReference>